<keyword evidence="1" id="KW-0695">RNA-directed DNA polymerase</keyword>
<dbReference type="GO" id="GO:0003964">
    <property type="term" value="F:RNA-directed DNA polymerase activity"/>
    <property type="evidence" value="ECO:0007669"/>
    <property type="project" value="UniProtKB-KW"/>
</dbReference>
<dbReference type="AlphaFoldDB" id="A0A0P1ADH0"/>
<dbReference type="GeneID" id="36403653"/>
<dbReference type="OrthoDB" id="126679at2759"/>
<organism evidence="1 2">
    <name type="scientific">Plasmopara halstedii</name>
    <name type="common">Downy mildew of sunflower</name>
    <dbReference type="NCBI Taxonomy" id="4781"/>
    <lineage>
        <taxon>Eukaryota</taxon>
        <taxon>Sar</taxon>
        <taxon>Stramenopiles</taxon>
        <taxon>Oomycota</taxon>
        <taxon>Peronosporomycetes</taxon>
        <taxon>Peronosporales</taxon>
        <taxon>Peronosporaceae</taxon>
        <taxon>Plasmopara</taxon>
    </lineage>
</organism>
<dbReference type="STRING" id="4781.A0A0P1ADH0"/>
<accession>A0A0P1ADH0</accession>
<dbReference type="RefSeq" id="XP_024574899.1">
    <property type="nucleotide sequence ID" value="XM_024723976.1"/>
</dbReference>
<keyword evidence="2" id="KW-1185">Reference proteome</keyword>
<dbReference type="EMBL" id="CCYD01000322">
    <property type="protein sequence ID" value="CEG38530.1"/>
    <property type="molecule type" value="Genomic_DNA"/>
</dbReference>
<sequence>MASHSIENLGPVSKFLGIRVTALDTHAYVLDQEEAIGELLREHGMASANPTRTPIGDDCYEEVTPDSALLQENPEFGSPSVLYKATRQTHAPRVRDWKLAKRIARYLSGSKAMRLEMRTNTDRNEQITLDSYSDADFAADKGDR</sequence>
<keyword evidence="1" id="KW-0548">Nucleotidyltransferase</keyword>
<proteinExistence type="predicted"/>
<dbReference type="Proteomes" id="UP000054928">
    <property type="component" value="Unassembled WGS sequence"/>
</dbReference>
<evidence type="ECO:0000313" key="2">
    <source>
        <dbReference type="Proteomes" id="UP000054928"/>
    </source>
</evidence>
<evidence type="ECO:0000313" key="1">
    <source>
        <dbReference type="EMBL" id="CEG38530.1"/>
    </source>
</evidence>
<keyword evidence="1" id="KW-0808">Transferase</keyword>
<reference evidence="2" key="1">
    <citation type="submission" date="2014-09" db="EMBL/GenBank/DDBJ databases">
        <authorList>
            <person name="Sharma Rahul"/>
            <person name="Thines Marco"/>
        </authorList>
    </citation>
    <scope>NUCLEOTIDE SEQUENCE [LARGE SCALE GENOMIC DNA]</scope>
</reference>
<protein>
    <submittedName>
        <fullName evidence="1">FOG: Transposon-encoded proteins with TYA, reverse transcriptase, integrase domains in various combinations</fullName>
    </submittedName>
</protein>
<name>A0A0P1ADH0_PLAHL</name>